<dbReference type="EMBL" id="CP006905">
    <property type="protein sequence ID" value="AIY83273.1"/>
    <property type="molecule type" value="Genomic_DNA"/>
</dbReference>
<keyword evidence="1" id="KW-1133">Transmembrane helix</keyword>
<dbReference type="RefSeq" id="WP_144316908.1">
    <property type="nucleotide sequence ID" value="NZ_CP006905.1"/>
</dbReference>
<name>A0A0A7FUM5_9CLOT</name>
<dbReference type="InterPro" id="IPR004704">
    <property type="entry name" value="PTS_IID_man"/>
</dbReference>
<evidence type="ECO:0000256" key="1">
    <source>
        <dbReference type="SAM" id="Phobius"/>
    </source>
</evidence>
<feature type="transmembrane region" description="Helical" evidence="1">
    <location>
        <begin position="110"/>
        <end position="128"/>
    </location>
</feature>
<feature type="transmembrane region" description="Helical" evidence="1">
    <location>
        <begin position="175"/>
        <end position="195"/>
    </location>
</feature>
<dbReference type="HOGENOM" id="CLU_060742_1_1_9"/>
<dbReference type="AlphaFoldDB" id="A0A0A7FUM5"/>
<accession>A0A0A7FUM5</accession>
<dbReference type="Pfam" id="PF03613">
    <property type="entry name" value="EIID-AGA"/>
    <property type="match status" value="1"/>
</dbReference>
<organism evidence="2 3">
    <name type="scientific">Clostridium baratii str. Sullivan</name>
    <dbReference type="NCBI Taxonomy" id="1415775"/>
    <lineage>
        <taxon>Bacteria</taxon>
        <taxon>Bacillati</taxon>
        <taxon>Bacillota</taxon>
        <taxon>Clostridia</taxon>
        <taxon>Eubacteriales</taxon>
        <taxon>Clostridiaceae</taxon>
        <taxon>Clostridium</taxon>
    </lineage>
</organism>
<protein>
    <submittedName>
        <fullName evidence="2">PTS system mannose/fructose/sorbose IID component family protein</fullName>
    </submittedName>
</protein>
<keyword evidence="3" id="KW-1185">Reference proteome</keyword>
<dbReference type="OrthoDB" id="9795582at2"/>
<gene>
    <name evidence="2" type="ORF">U729_2505</name>
</gene>
<evidence type="ECO:0000313" key="2">
    <source>
        <dbReference type="EMBL" id="AIY83273.1"/>
    </source>
</evidence>
<dbReference type="PANTHER" id="PTHR32502:SF26">
    <property type="entry name" value="PHOSPHOTRANSFERASE SYSTEM SUGAR-SPECIFIC EIID COMPONENT"/>
    <property type="match status" value="1"/>
</dbReference>
<dbReference type="PANTHER" id="PTHR32502">
    <property type="entry name" value="N-ACETYLGALACTOSAMINE PERMEASE II COMPONENT-RELATED"/>
    <property type="match status" value="1"/>
</dbReference>
<dbReference type="GO" id="GO:0009401">
    <property type="term" value="P:phosphoenolpyruvate-dependent sugar phosphotransferase system"/>
    <property type="evidence" value="ECO:0007669"/>
    <property type="project" value="InterPro"/>
</dbReference>
<keyword evidence="1" id="KW-0812">Transmembrane</keyword>
<feature type="transmembrane region" description="Helical" evidence="1">
    <location>
        <begin position="134"/>
        <end position="154"/>
    </location>
</feature>
<dbReference type="KEGG" id="cbv:U729_2505"/>
<proteinExistence type="predicted"/>
<dbReference type="eggNOG" id="COG3716">
    <property type="taxonomic scope" value="Bacteria"/>
</dbReference>
<keyword evidence="1" id="KW-0472">Membrane</keyword>
<dbReference type="PROSITE" id="PS51108">
    <property type="entry name" value="PTS_EIID"/>
    <property type="match status" value="1"/>
</dbReference>
<evidence type="ECO:0000313" key="3">
    <source>
        <dbReference type="Proteomes" id="UP000030635"/>
    </source>
</evidence>
<dbReference type="Proteomes" id="UP000030635">
    <property type="component" value="Chromosome"/>
</dbReference>
<feature type="transmembrane region" description="Helical" evidence="1">
    <location>
        <begin position="246"/>
        <end position="263"/>
    </location>
</feature>
<dbReference type="InterPro" id="IPR050303">
    <property type="entry name" value="GatZ_KbaZ_carbometab"/>
</dbReference>
<dbReference type="GO" id="GO:0005886">
    <property type="term" value="C:plasma membrane"/>
    <property type="evidence" value="ECO:0007669"/>
    <property type="project" value="TreeGrafter"/>
</dbReference>
<reference evidence="2 3" key="1">
    <citation type="journal article" date="2015" name="Infect. Genet. Evol.">
        <title>Genomic sequences of six botulinum neurotoxin-producing strains representing three clostridial species illustrate the mobility and diversity of botulinum neurotoxin genes.</title>
        <authorList>
            <person name="Smith T.J."/>
            <person name="Hill K.K."/>
            <person name="Xie G."/>
            <person name="Foley B.T."/>
            <person name="Williamson C.H."/>
            <person name="Foster J.T."/>
            <person name="Johnson S.L."/>
            <person name="Chertkov O."/>
            <person name="Teshima H."/>
            <person name="Gibbons H.S."/>
            <person name="Johnsky L.A."/>
            <person name="Karavis M.A."/>
            <person name="Smith L.A."/>
        </authorList>
    </citation>
    <scope>NUCLEOTIDE SEQUENCE [LARGE SCALE GENOMIC DNA]</scope>
    <source>
        <strain evidence="2">Sullivan</strain>
    </source>
</reference>
<sequence length="264" mass="28696">MSKKISNKTKNRVFKRWLFGVHTCWNYETMQGLGYGYSLLPALKEIYDDDKEGLKEAVESNVQFFNTNATTGSLIVGASLALEEQGSSAKEAVTAIKTGLMGPLAGVGDTLFVVLPNTVIGSIAAYMALEGNPIGILLWFAFNILRLFCMKKFMDIGYTQGTKLVGSIGGMLKNVTEAANILGITVVGALVPSVINAKFAFEWQNGDVVFKLQEIADKILPGLAPVALVGFTYWLLGRKKMTSTKAIFILMILGIVLHNLKIFA</sequence>
<dbReference type="STRING" id="1561.NPD11_527"/>
<feature type="transmembrane region" description="Helical" evidence="1">
    <location>
        <begin position="215"/>
        <end position="234"/>
    </location>
</feature>